<dbReference type="Proteomes" id="UP000092093">
    <property type="component" value="Unassembled WGS sequence"/>
</dbReference>
<dbReference type="AlphaFoldDB" id="A0A1B7X619"/>
<sequence>MNQCLISPLAIRDLDSISEYFLNRNIEAGEILFQDFTKKCEKLLQFPNMGRSYEYIRQGMRGLPLNGYIIFYQVVDNNVEILRVVNGRQDLEALFAE</sequence>
<evidence type="ECO:0000313" key="4">
    <source>
        <dbReference type="Proteomes" id="UP000092093"/>
    </source>
</evidence>
<gene>
    <name evidence="3" type="ORF">AN484_05240</name>
</gene>
<evidence type="ECO:0000256" key="2">
    <source>
        <dbReference type="ARBA" id="ARBA00022649"/>
    </source>
</evidence>
<dbReference type="PATRIC" id="fig|1710896.3.peg.2691"/>
<dbReference type="PANTHER" id="PTHR33755">
    <property type="entry name" value="TOXIN PARE1-RELATED"/>
    <property type="match status" value="1"/>
</dbReference>
<organism evidence="3 4">
    <name type="scientific">Aphanizomenon flos-aquae WA102</name>
    <dbReference type="NCBI Taxonomy" id="1710896"/>
    <lineage>
        <taxon>Bacteria</taxon>
        <taxon>Bacillati</taxon>
        <taxon>Cyanobacteriota</taxon>
        <taxon>Cyanophyceae</taxon>
        <taxon>Nostocales</taxon>
        <taxon>Aphanizomenonaceae</taxon>
        <taxon>Aphanizomenon</taxon>
    </lineage>
</organism>
<comment type="similarity">
    <text evidence="1">Belongs to the RelE toxin family.</text>
</comment>
<protein>
    <submittedName>
        <fullName evidence="3">Plasmid stabilization protein</fullName>
    </submittedName>
</protein>
<dbReference type="Gene3D" id="3.30.2310.20">
    <property type="entry name" value="RelE-like"/>
    <property type="match status" value="1"/>
</dbReference>
<dbReference type="InterPro" id="IPR051803">
    <property type="entry name" value="TA_system_RelE-like_toxin"/>
</dbReference>
<evidence type="ECO:0000256" key="1">
    <source>
        <dbReference type="ARBA" id="ARBA00006226"/>
    </source>
</evidence>
<proteinExistence type="inferred from homology"/>
<evidence type="ECO:0000313" key="3">
    <source>
        <dbReference type="EMBL" id="OBQ44829.1"/>
    </source>
</evidence>
<reference evidence="3 4" key="1">
    <citation type="submission" date="2015-09" db="EMBL/GenBank/DDBJ databases">
        <title>Aphanizomenon flos-aquae WA102.</title>
        <authorList>
            <person name="Driscoll C."/>
        </authorList>
    </citation>
    <scope>NUCLEOTIDE SEQUENCE [LARGE SCALE GENOMIC DNA]</scope>
    <source>
        <strain evidence="3">WA102</strain>
    </source>
</reference>
<dbReference type="InterPro" id="IPR035093">
    <property type="entry name" value="RelE/ParE_toxin_dom_sf"/>
</dbReference>
<dbReference type="EMBL" id="LJOW01000014">
    <property type="protein sequence ID" value="OBQ44829.1"/>
    <property type="molecule type" value="Genomic_DNA"/>
</dbReference>
<name>A0A1B7X619_APHFL</name>
<comment type="caution">
    <text evidence="3">The sequence shown here is derived from an EMBL/GenBank/DDBJ whole genome shotgun (WGS) entry which is preliminary data.</text>
</comment>
<accession>A0A1B7X619</accession>
<dbReference type="Pfam" id="PF05016">
    <property type="entry name" value="ParE_toxin"/>
    <property type="match status" value="1"/>
</dbReference>
<dbReference type="NCBIfam" id="TIGR02385">
    <property type="entry name" value="RelE_StbE"/>
    <property type="match status" value="1"/>
</dbReference>
<keyword evidence="2" id="KW-1277">Toxin-antitoxin system</keyword>
<dbReference type="PANTHER" id="PTHR33755:SF6">
    <property type="entry name" value="PLASMID STABILIZATION SYSTEM PROTEIN"/>
    <property type="match status" value="1"/>
</dbReference>
<dbReference type="InterPro" id="IPR007712">
    <property type="entry name" value="RelE/ParE_toxin"/>
</dbReference>